<evidence type="ECO:0000313" key="2">
    <source>
        <dbReference type="Proteomes" id="UP000027982"/>
    </source>
</evidence>
<protein>
    <recommendedName>
        <fullName evidence="3">ArsR family transcriptional regulator</fullName>
    </recommendedName>
</protein>
<evidence type="ECO:0000313" key="1">
    <source>
        <dbReference type="EMBL" id="AIE86337.1"/>
    </source>
</evidence>
<dbReference type="KEGG" id="fgi:OP10G_2969"/>
<reference evidence="1 2" key="1">
    <citation type="journal article" date="2014" name="PLoS ONE">
        <title>The first complete genome sequence of the class fimbriimonadia in the phylum armatimonadetes.</title>
        <authorList>
            <person name="Hu Z.Y."/>
            <person name="Wang Y.Z."/>
            <person name="Im W.T."/>
            <person name="Wang S.Y."/>
            <person name="Zhao G.P."/>
            <person name="Zheng H.J."/>
            <person name="Quan Z.X."/>
        </authorList>
    </citation>
    <scope>NUCLEOTIDE SEQUENCE [LARGE SCALE GENOMIC DNA]</scope>
    <source>
        <strain evidence="1">Gsoil 348</strain>
    </source>
</reference>
<dbReference type="EMBL" id="CP007139">
    <property type="protein sequence ID" value="AIE86337.1"/>
    <property type="molecule type" value="Genomic_DNA"/>
</dbReference>
<gene>
    <name evidence="1" type="ORF">OP10G_2969</name>
</gene>
<organism evidence="1 2">
    <name type="scientific">Fimbriimonas ginsengisoli Gsoil 348</name>
    <dbReference type="NCBI Taxonomy" id="661478"/>
    <lineage>
        <taxon>Bacteria</taxon>
        <taxon>Bacillati</taxon>
        <taxon>Armatimonadota</taxon>
        <taxon>Fimbriimonadia</taxon>
        <taxon>Fimbriimonadales</taxon>
        <taxon>Fimbriimonadaceae</taxon>
        <taxon>Fimbriimonas</taxon>
    </lineage>
</organism>
<accession>A0A068NSK1</accession>
<evidence type="ECO:0008006" key="3">
    <source>
        <dbReference type="Google" id="ProtNLM"/>
    </source>
</evidence>
<dbReference type="AlphaFoldDB" id="A0A068NSK1"/>
<sequence>MQKTLDSLEQVGVVSGVVTGRERRVSLNPRYFAQQELGALLTKMSLASPELVEKTAELRRRPRRAGKAL</sequence>
<proteinExistence type="predicted"/>
<dbReference type="Proteomes" id="UP000027982">
    <property type="component" value="Chromosome"/>
</dbReference>
<dbReference type="HOGENOM" id="CLU_2769773_0_0_0"/>
<keyword evidence="2" id="KW-1185">Reference proteome</keyword>
<name>A0A068NSK1_FIMGI</name>